<comment type="catalytic activity">
    <reaction evidence="1">
        <text>Hydrolytically removes 5'-nucleotides successively from the 3'-hydroxy termini of 3'-hydroxy-terminated oligonucleotides.</text>
        <dbReference type="EC" id="3.1.4.1"/>
    </reaction>
</comment>
<dbReference type="Proteomes" id="UP001140091">
    <property type="component" value="Unassembled WGS sequence"/>
</dbReference>
<dbReference type="GO" id="GO:0036297">
    <property type="term" value="P:interstrand cross-link repair"/>
    <property type="evidence" value="ECO:0007669"/>
    <property type="project" value="InterPro"/>
</dbReference>
<comment type="function">
    <text evidence="1">Nuclease required for the repair of DNA interstrand cross-links (ICL). Acts as a 5'-3' exonuclease that anchors at a cut end of DNA and cleaves DNA successively at every third nucleotide, allowing to excise an ICL from one strand through flanking incisions.</text>
</comment>
<keyword evidence="1" id="KW-0227">DNA damage</keyword>
<feature type="non-terminal residue" evidence="3">
    <location>
        <position position="1"/>
    </location>
</feature>
<keyword evidence="4" id="KW-1185">Reference proteome</keyword>
<feature type="region of interest" description="Disordered" evidence="2">
    <location>
        <begin position="422"/>
        <end position="468"/>
    </location>
</feature>
<evidence type="ECO:0000256" key="1">
    <source>
        <dbReference type="RuleBase" id="RU365033"/>
    </source>
</evidence>
<dbReference type="PANTHER" id="PTHR15749">
    <property type="entry name" value="FANCONI-ASSOCIATED NUCLEASE 1"/>
    <property type="match status" value="1"/>
</dbReference>
<protein>
    <recommendedName>
        <fullName evidence="1">Fanconi-associated nuclease</fullName>
        <ecNumber evidence="1">3.1.4.1</ecNumber>
    </recommendedName>
</protein>
<keyword evidence="1" id="KW-0378">Hydrolase</keyword>
<dbReference type="GO" id="GO:0005634">
    <property type="term" value="C:nucleus"/>
    <property type="evidence" value="ECO:0007669"/>
    <property type="project" value="UniProtKB-SubCell"/>
</dbReference>
<dbReference type="AlphaFoldDB" id="A0A9W8J7S6"/>
<dbReference type="GO" id="GO:0017108">
    <property type="term" value="F:5'-flap endonuclease activity"/>
    <property type="evidence" value="ECO:0007669"/>
    <property type="project" value="TreeGrafter"/>
</dbReference>
<dbReference type="GO" id="GO:0070336">
    <property type="term" value="F:flap-structured DNA binding"/>
    <property type="evidence" value="ECO:0007669"/>
    <property type="project" value="TreeGrafter"/>
</dbReference>
<feature type="compositionally biased region" description="Low complexity" evidence="2">
    <location>
        <begin position="441"/>
        <end position="452"/>
    </location>
</feature>
<reference evidence="3" key="1">
    <citation type="submission" date="2022-06" db="EMBL/GenBank/DDBJ databases">
        <title>Genome Sequence of Candolleomyces eurysporus.</title>
        <authorList>
            <person name="Buettner E."/>
        </authorList>
    </citation>
    <scope>NUCLEOTIDE SEQUENCE</scope>
    <source>
        <strain evidence="3">VTCC 930004</strain>
    </source>
</reference>
<comment type="caution">
    <text evidence="3">The sequence shown here is derived from an EMBL/GenBank/DDBJ whole genome shotgun (WGS) entry which is preliminary data.</text>
</comment>
<comment type="similarity">
    <text evidence="1">Belongs to the FAN1 family.</text>
</comment>
<keyword evidence="1" id="KW-0464">Manganese</keyword>
<sequence>MEDSRALKRFIQLKIYGDGRTLNDQEAIEKELATLEEEEDLRRSFEGCRRPSAYVEVFETMINLVFDSSEKYLLSEKEWLPLSAVKNMSYNTRYCLVRMLLLKPNHWYPVTAFEKWKREVGPEGILPSMEPLCRPVTEFLSPESTPVKQEEAEPEGQRNIIDLTLDSDDEDVKPNLAFLNNTVPVAGPSKQSEPPDDIDPFRRVLQANPKDANLDYFCEDESVMTIEELLNRMTVDQLKALAKQNKCIPKVRKPKKIDYVESLLKNSRTQSVLGFTSTPSNKGKGKASDSLRQTQLPFAPKKSVQSYLAFPKGGKVQKSQEDRLRKQALAILGKCYRVNYDFFKLIRRVHIIAFRSTELPPKLMIPALLTHFKKRAYPEYRCQRDPDIWPSRHHLLDYEQALELEALVDEILEAELPLKGRESTVDPKNRPVAPALSTAQRTPLTTPSRTPPVNIKAEIPDPPKLQEITKEETDEDFIPDEDEDVVIDPVEESIQMQRARKIIQFLDEWILNRWEFHLDLKPENSDRPPSLQRFEPADGGGWDFSILRQASEGAKEALLDEDTHLVVRPSIVKRLRILEKRMKTPPEECVQCEGELREAVVVNVKAKRIFHRASSLRLDAAGYPIKDKENASIDSFLNRPANRETPMAADEGQAESHPTAPAPKKRKGAKTIWEGRNGEEVSVEERALQHYQGEGFKGCGYFSVA</sequence>
<keyword evidence="1" id="KW-0539">Nucleus</keyword>
<dbReference type="OrthoDB" id="76364at2759"/>
<organism evidence="3 4">
    <name type="scientific">Candolleomyces eurysporus</name>
    <dbReference type="NCBI Taxonomy" id="2828524"/>
    <lineage>
        <taxon>Eukaryota</taxon>
        <taxon>Fungi</taxon>
        <taxon>Dikarya</taxon>
        <taxon>Basidiomycota</taxon>
        <taxon>Agaricomycotina</taxon>
        <taxon>Agaricomycetes</taxon>
        <taxon>Agaricomycetidae</taxon>
        <taxon>Agaricales</taxon>
        <taxon>Agaricineae</taxon>
        <taxon>Psathyrellaceae</taxon>
        <taxon>Candolleomyces</taxon>
    </lineage>
</organism>
<comment type="cofactor">
    <cofactor evidence="1">
        <name>Mg(2+)</name>
        <dbReference type="ChEBI" id="CHEBI:18420"/>
    </cofactor>
    <cofactor evidence="1">
        <name>Mn(2+)</name>
        <dbReference type="ChEBI" id="CHEBI:29035"/>
    </cofactor>
</comment>
<feature type="region of interest" description="Disordered" evidence="2">
    <location>
        <begin position="645"/>
        <end position="677"/>
    </location>
</feature>
<dbReference type="GO" id="GO:0008409">
    <property type="term" value="F:5'-3' exonuclease activity"/>
    <property type="evidence" value="ECO:0007669"/>
    <property type="project" value="TreeGrafter"/>
</dbReference>
<dbReference type="InterPro" id="IPR033315">
    <property type="entry name" value="Fan1-like"/>
</dbReference>
<keyword evidence="1" id="KW-0479">Metal-binding</keyword>
<keyword evidence="1" id="KW-0460">Magnesium</keyword>
<keyword evidence="1" id="KW-0540">Nuclease</keyword>
<dbReference type="GO" id="GO:0004528">
    <property type="term" value="F:phosphodiesterase I activity"/>
    <property type="evidence" value="ECO:0007669"/>
    <property type="project" value="UniProtKB-EC"/>
</dbReference>
<dbReference type="PANTHER" id="PTHR15749:SF4">
    <property type="entry name" value="FANCONI-ASSOCIATED NUCLEASE 1"/>
    <property type="match status" value="1"/>
</dbReference>
<dbReference type="EMBL" id="JANBPK010000952">
    <property type="protein sequence ID" value="KAJ2927884.1"/>
    <property type="molecule type" value="Genomic_DNA"/>
</dbReference>
<evidence type="ECO:0000256" key="2">
    <source>
        <dbReference type="SAM" id="MobiDB-lite"/>
    </source>
</evidence>
<evidence type="ECO:0000313" key="4">
    <source>
        <dbReference type="Proteomes" id="UP001140091"/>
    </source>
</evidence>
<accession>A0A9W8J7S6</accession>
<gene>
    <name evidence="3" type="ORF">H1R20_g9205</name>
</gene>
<name>A0A9W8J7S6_9AGAR</name>
<keyword evidence="1" id="KW-0234">DNA repair</keyword>
<evidence type="ECO:0000313" key="3">
    <source>
        <dbReference type="EMBL" id="KAJ2927884.1"/>
    </source>
</evidence>
<comment type="subcellular location">
    <subcellularLocation>
        <location evidence="1">Nucleus</location>
    </subcellularLocation>
</comment>
<dbReference type="GO" id="GO:0046872">
    <property type="term" value="F:metal ion binding"/>
    <property type="evidence" value="ECO:0007669"/>
    <property type="project" value="UniProtKB-KW"/>
</dbReference>
<proteinExistence type="inferred from homology"/>
<dbReference type="EC" id="3.1.4.1" evidence="1"/>